<dbReference type="Proteomes" id="UP000198307">
    <property type="component" value="Unassembled WGS sequence"/>
</dbReference>
<gene>
    <name evidence="1" type="ORF">SAMN05444959_1207</name>
</gene>
<sequence length="66" mass="7172">MSLPRSHFLPITPAIVDDARALVSCANAAAAAPESLRRLAWLVTASAHGQPARQLPHRPRSLRRPQ</sequence>
<dbReference type="AlphaFoldDB" id="A0A239Q1L3"/>
<accession>A0A239Q1L3</accession>
<dbReference type="RefSeq" id="WP_143811496.1">
    <property type="nucleotide sequence ID" value="NZ_CP067129.1"/>
</dbReference>
<evidence type="ECO:0000313" key="1">
    <source>
        <dbReference type="EMBL" id="SNT76441.1"/>
    </source>
</evidence>
<reference evidence="1 2" key="1">
    <citation type="submission" date="2017-07" db="EMBL/GenBank/DDBJ databases">
        <authorList>
            <person name="Sun Z.S."/>
            <person name="Albrecht U."/>
            <person name="Echele G."/>
            <person name="Lee C.C."/>
        </authorList>
    </citation>
    <scope>NUCLEOTIDE SEQUENCE [LARGE SCALE GENOMIC DNA]</scope>
    <source>
        <strain evidence="1 2">DSM 14827</strain>
    </source>
</reference>
<keyword evidence="2" id="KW-1185">Reference proteome</keyword>
<proteinExistence type="predicted"/>
<dbReference type="EMBL" id="FZQB01000020">
    <property type="protein sequence ID" value="SNT76441.1"/>
    <property type="molecule type" value="Genomic_DNA"/>
</dbReference>
<evidence type="ECO:0000313" key="2">
    <source>
        <dbReference type="Proteomes" id="UP000198307"/>
    </source>
</evidence>
<protein>
    <submittedName>
        <fullName evidence="1">Uncharacterized protein</fullName>
    </submittedName>
</protein>
<organism evidence="1 2">
    <name type="scientific">Paracoccus seriniphilus</name>
    <dbReference type="NCBI Taxonomy" id="184748"/>
    <lineage>
        <taxon>Bacteria</taxon>
        <taxon>Pseudomonadati</taxon>
        <taxon>Pseudomonadota</taxon>
        <taxon>Alphaproteobacteria</taxon>
        <taxon>Rhodobacterales</taxon>
        <taxon>Paracoccaceae</taxon>
        <taxon>Paracoccus</taxon>
    </lineage>
</organism>
<name>A0A239Q1L3_9RHOB</name>